<reference evidence="2" key="2">
    <citation type="journal article" date="2021" name="PeerJ">
        <title>Extensive microbial diversity within the chicken gut microbiome revealed by metagenomics and culture.</title>
        <authorList>
            <person name="Gilroy R."/>
            <person name="Ravi A."/>
            <person name="Getino M."/>
            <person name="Pursley I."/>
            <person name="Horton D.L."/>
            <person name="Alikhan N.F."/>
            <person name="Baker D."/>
            <person name="Gharbi K."/>
            <person name="Hall N."/>
            <person name="Watson M."/>
            <person name="Adriaenssens E.M."/>
            <person name="Foster-Nyarko E."/>
            <person name="Jarju S."/>
            <person name="Secka A."/>
            <person name="Antonio M."/>
            <person name="Oren A."/>
            <person name="Chaudhuri R.R."/>
            <person name="La Ragione R."/>
            <person name="Hildebrand F."/>
            <person name="Pallen M.J."/>
        </authorList>
    </citation>
    <scope>NUCLEOTIDE SEQUENCE</scope>
    <source>
        <strain evidence="2">517</strain>
    </source>
</reference>
<reference evidence="2" key="1">
    <citation type="submission" date="2020-10" db="EMBL/GenBank/DDBJ databases">
        <authorList>
            <person name="Gilroy R."/>
        </authorList>
    </citation>
    <scope>NUCLEOTIDE SEQUENCE</scope>
    <source>
        <strain evidence="2">517</strain>
    </source>
</reference>
<organism evidence="2 3">
    <name type="scientific">Candidatus Stercoripulliclostridium pullicola</name>
    <dbReference type="NCBI Taxonomy" id="2840953"/>
    <lineage>
        <taxon>Bacteria</taxon>
        <taxon>Bacillati</taxon>
        <taxon>Bacillota</taxon>
        <taxon>Clostridia</taxon>
        <taxon>Eubacteriales</taxon>
        <taxon>Candidatus Stercoripulliclostridium</taxon>
    </lineage>
</organism>
<accession>A0A940DJ26</accession>
<dbReference type="Gene3D" id="6.20.350.10">
    <property type="match status" value="1"/>
</dbReference>
<gene>
    <name evidence="2" type="ORF">IAB16_05920</name>
</gene>
<proteinExistence type="predicted"/>
<dbReference type="SUPFAM" id="SSF109604">
    <property type="entry name" value="HD-domain/PDEase-like"/>
    <property type="match status" value="1"/>
</dbReference>
<dbReference type="Proteomes" id="UP000727857">
    <property type="component" value="Unassembled WGS sequence"/>
</dbReference>
<protein>
    <recommendedName>
        <fullName evidence="1">Ryanodine receptor Ryr domain-containing protein</fullName>
    </recommendedName>
</protein>
<evidence type="ECO:0000313" key="3">
    <source>
        <dbReference type="Proteomes" id="UP000727857"/>
    </source>
</evidence>
<dbReference type="Gene3D" id="3.40.50.450">
    <property type="match status" value="1"/>
</dbReference>
<name>A0A940DJ26_9FIRM</name>
<evidence type="ECO:0000259" key="1">
    <source>
        <dbReference type="Pfam" id="PF02026"/>
    </source>
</evidence>
<feature type="domain" description="Ryanodine receptor Ryr" evidence="1">
    <location>
        <begin position="471"/>
        <end position="547"/>
    </location>
</feature>
<dbReference type="EMBL" id="JADINF010000151">
    <property type="protein sequence ID" value="MBO8424538.1"/>
    <property type="molecule type" value="Genomic_DNA"/>
</dbReference>
<dbReference type="AlphaFoldDB" id="A0A940DJ26"/>
<dbReference type="InterPro" id="IPR003032">
    <property type="entry name" value="Ryanodine_rcpt"/>
</dbReference>
<evidence type="ECO:0000313" key="2">
    <source>
        <dbReference type="EMBL" id="MBO8424538.1"/>
    </source>
</evidence>
<sequence>MISLAEGCGKFFNDFYDFKDENKNCLVRVLDKFCKTGKKDDAFSVYFCFCEIYGVFGKGYDSMQKLLELLSDHEYHSGGLLTKHRDHYSHSVYVFALGLALYAADKKLGAAFGDAMEFLRLWGMTALFHDVGYPFQLAHEQIKRYTSDLWGEDNRDNPHVAYVNTEKFLSIPDGCGFGTYADNVNELFARSIAEKTGYDEKCVYEILHGKVASARFMDHAYFGAVMLFKQIAENTDNDPAVLDVLTAILMHNSFNKYDMKGKAVKLSVKNHPYAYLLMLCDDLQNWDRQAFGYTSKKDPLAWEINLELSEGKIGLEYVFDSLQMDIPGKSEPVANRNAVQLEEDAEGGCAFVRSITEFVEPHAEITAKAKEKKKDKQLHKYTSADNFVNLCDFAKAIHKCYRNAYGGKAFEELSLEFKLSNIEQAKSYAYKLELINCFYSDRELDYPALKEFTSGTEEEELKEKKDDLGFLAREEHLRWVREKLEAGWHYGTSYINPDGTEDRELRDRLKEHKDLVPYDALDLAEREKDALMIKNMIPFLYEQGHCIRIYRYRHGRKPDMEIAGIGHRILRGDREEYKRRVKAILKTYQRDYRLTLLSKFGYGADILIAECAAELGITLKAVLASDYEHFIGDMITDAAKHGVTLREEEILNMRHLLAQAVVCKTVSDKKNYWGEANVYMINKCQKVIAIWDGVETAEIASTGKPYNRGGTYHLIELARRKGLKDGKDIHIICDELPCAARKNSGRK</sequence>
<dbReference type="Pfam" id="PF02026">
    <property type="entry name" value="RyR"/>
    <property type="match status" value="1"/>
</dbReference>
<comment type="caution">
    <text evidence="2">The sequence shown here is derived from an EMBL/GenBank/DDBJ whole genome shotgun (WGS) entry which is preliminary data.</text>
</comment>